<dbReference type="Pfam" id="PF01810">
    <property type="entry name" value="LysE"/>
    <property type="match status" value="1"/>
</dbReference>
<keyword evidence="4 6" id="KW-1133">Transmembrane helix</keyword>
<feature type="transmembrane region" description="Helical" evidence="6">
    <location>
        <begin position="143"/>
        <end position="161"/>
    </location>
</feature>
<dbReference type="HOGENOM" id="CLU_079569_3_0_11"/>
<dbReference type="Proteomes" id="UP000000582">
    <property type="component" value="Chromosome"/>
</dbReference>
<dbReference type="STRING" id="196627.cg2941"/>
<evidence type="ECO:0000256" key="4">
    <source>
        <dbReference type="ARBA" id="ARBA00022989"/>
    </source>
</evidence>
<dbReference type="BioCyc" id="CORYNE:G18NG-12273-MONOMER"/>
<dbReference type="KEGG" id="cgl:Cgl2656"/>
<evidence type="ECO:0000256" key="5">
    <source>
        <dbReference type="ARBA" id="ARBA00023136"/>
    </source>
</evidence>
<evidence type="ECO:0000256" key="3">
    <source>
        <dbReference type="ARBA" id="ARBA00022692"/>
    </source>
</evidence>
<keyword evidence="2" id="KW-1003">Cell membrane</keyword>
<sequence>MDAASWVAFALALLVALAVPGPDLVLVLHSATRGIRTGVMTAAGIMTGLMLHASLAIAGATALLLSAPGVLSAIQLLGAGVLLWMGTNMFRASQNTGESETAASQSSAGYFRGFITNATNPKALLFFAAILPQFIGNGEDMKMRTLALCATIVLGSGAWWLGTIALVRGIGLQKLPSADRIITLVGGIALFLIGAGLLVNTAYGLIT</sequence>
<protein>
    <submittedName>
        <fullName evidence="7">Threonine efflux protein</fullName>
    </submittedName>
</protein>
<dbReference type="KEGG" id="cgb:cg2941"/>
<dbReference type="AlphaFoldDB" id="Q8NMC2"/>
<dbReference type="GO" id="GO:0015171">
    <property type="term" value="F:amino acid transmembrane transporter activity"/>
    <property type="evidence" value="ECO:0007669"/>
    <property type="project" value="TreeGrafter"/>
</dbReference>
<feature type="transmembrane region" description="Helical" evidence="6">
    <location>
        <begin position="181"/>
        <end position="206"/>
    </location>
</feature>
<reference evidence="8" key="1">
    <citation type="journal article" date="2003" name="Appl. Microbiol. Biotechnol.">
        <title>The Corynebacterium glutamicum genome: features and impacts on biotechnological processes.</title>
        <authorList>
            <person name="Ikeda M."/>
            <person name="Nakagawa S."/>
        </authorList>
    </citation>
    <scope>NUCLEOTIDE SEQUENCE [LARGE SCALE GENOMIC DNA]</scope>
    <source>
        <strain evidence="8">ATCC 13032 / DSM 20300 / BCRC 11384 / JCM 1318 / LMG 3730 / NCIMB 10025</strain>
    </source>
</reference>
<evidence type="ECO:0000313" key="7">
    <source>
        <dbReference type="EMBL" id="BAC00050.1"/>
    </source>
</evidence>
<dbReference type="PANTHER" id="PTHR30086:SF20">
    <property type="entry name" value="ARGININE EXPORTER PROTEIN ARGO-RELATED"/>
    <property type="match status" value="1"/>
</dbReference>
<dbReference type="GeneID" id="1020604"/>
<dbReference type="OrthoDB" id="9784202at2"/>
<evidence type="ECO:0000313" key="8">
    <source>
        <dbReference type="Proteomes" id="UP000000582"/>
    </source>
</evidence>
<keyword evidence="8" id="KW-1185">Reference proteome</keyword>
<gene>
    <name evidence="7" type="ordered locus">Cgl2656</name>
</gene>
<feature type="transmembrane region" description="Helical" evidence="6">
    <location>
        <begin position="42"/>
        <end position="65"/>
    </location>
</feature>
<dbReference type="PANTHER" id="PTHR30086">
    <property type="entry name" value="ARGININE EXPORTER PROTEIN ARGO"/>
    <property type="match status" value="1"/>
</dbReference>
<proteinExistence type="predicted"/>
<accession>Q6M2I6</accession>
<evidence type="ECO:0000256" key="1">
    <source>
        <dbReference type="ARBA" id="ARBA00004651"/>
    </source>
</evidence>
<dbReference type="GO" id="GO:0005886">
    <property type="term" value="C:plasma membrane"/>
    <property type="evidence" value="ECO:0007669"/>
    <property type="project" value="UniProtKB-SubCell"/>
</dbReference>
<dbReference type="InterPro" id="IPR001123">
    <property type="entry name" value="LeuE-type"/>
</dbReference>
<dbReference type="RefSeq" id="WP_011015285.1">
    <property type="nucleotide sequence ID" value="NC_003450.3"/>
</dbReference>
<accession>Q8NMC2</accession>
<organism evidence="7 8">
    <name type="scientific">Corynebacterium glutamicum (strain ATCC 13032 / DSM 20300 / JCM 1318 / BCRC 11384 / CCUG 27702 / LMG 3730 / NBRC 12168 / NCIMB 10025 / NRRL B-2784 / 534)</name>
    <dbReference type="NCBI Taxonomy" id="196627"/>
    <lineage>
        <taxon>Bacteria</taxon>
        <taxon>Bacillati</taxon>
        <taxon>Actinomycetota</taxon>
        <taxon>Actinomycetes</taxon>
        <taxon>Mycobacteriales</taxon>
        <taxon>Corynebacteriaceae</taxon>
        <taxon>Corynebacterium</taxon>
    </lineage>
</organism>
<name>Q8NMC2_CORGL</name>
<evidence type="ECO:0000256" key="2">
    <source>
        <dbReference type="ARBA" id="ARBA00022475"/>
    </source>
</evidence>
<dbReference type="PATRIC" id="fig|196627.13.peg.2592"/>
<dbReference type="eggNOG" id="COG1280">
    <property type="taxonomic scope" value="Bacteria"/>
</dbReference>
<dbReference type="EMBL" id="BA000036">
    <property type="protein sequence ID" value="BAC00050.1"/>
    <property type="molecule type" value="Genomic_DNA"/>
</dbReference>
<keyword evidence="5 6" id="KW-0472">Membrane</keyword>
<keyword evidence="3 6" id="KW-0812">Transmembrane</keyword>
<comment type="subcellular location">
    <subcellularLocation>
        <location evidence="1">Cell membrane</location>
        <topology evidence="1">Multi-pass membrane protein</topology>
    </subcellularLocation>
</comment>
<feature type="transmembrane region" description="Helical" evidence="6">
    <location>
        <begin position="70"/>
        <end position="90"/>
    </location>
</feature>
<evidence type="ECO:0000256" key="6">
    <source>
        <dbReference type="SAM" id="Phobius"/>
    </source>
</evidence>